<dbReference type="Proteomes" id="UP000192328">
    <property type="component" value="Unassembled WGS sequence"/>
</dbReference>
<protein>
    <submittedName>
        <fullName evidence="1">DNA-binding transcriptional regulator, MerR family</fullName>
    </submittedName>
</protein>
<comment type="caution">
    <text evidence="1">The sequence shown here is derived from an EMBL/GenBank/DDBJ whole genome shotgun (WGS) entry which is preliminary data.</text>
</comment>
<gene>
    <name evidence="1" type="ORF">SAMN06297397_1787</name>
</gene>
<name>A0AC61PLU7_9FIRM</name>
<evidence type="ECO:0000313" key="1">
    <source>
        <dbReference type="EMBL" id="SMC65357.1"/>
    </source>
</evidence>
<keyword evidence="1" id="KW-0238">DNA-binding</keyword>
<evidence type="ECO:0000313" key="2">
    <source>
        <dbReference type="Proteomes" id="UP000192328"/>
    </source>
</evidence>
<dbReference type="EMBL" id="FWXZ01000003">
    <property type="protein sequence ID" value="SMC65357.1"/>
    <property type="molecule type" value="Genomic_DNA"/>
</dbReference>
<reference evidence="1" key="1">
    <citation type="submission" date="2017-04" db="EMBL/GenBank/DDBJ databases">
        <authorList>
            <person name="Varghese N."/>
            <person name="Submissions S."/>
        </authorList>
    </citation>
    <scope>NUCLEOTIDE SEQUENCE</scope>
    <source>
        <strain evidence="1">WTE2008</strain>
    </source>
</reference>
<keyword evidence="2" id="KW-1185">Reference proteome</keyword>
<organism evidence="1 2">
    <name type="scientific">Aristaeella lactis</name>
    <dbReference type="NCBI Taxonomy" id="3046383"/>
    <lineage>
        <taxon>Bacteria</taxon>
        <taxon>Bacillati</taxon>
        <taxon>Bacillota</taxon>
        <taxon>Clostridia</taxon>
        <taxon>Eubacteriales</taxon>
        <taxon>Aristaeellaceae</taxon>
        <taxon>Aristaeella</taxon>
    </lineage>
</organism>
<proteinExistence type="predicted"/>
<accession>A0AC61PLU7</accession>
<sequence>MITIQGFAKLCGCNTQTLRYYDRIGLLAPAKVDQWTGYRYYEEEQAMLFVKIKNLQMADFSIGEIKTLLNEDEDHLMAAFDRKIEEQKQKLEQMENIRKSYLDEAMNMQRMVNTIIDFVEGRMSSPELWQEFGLDQEKDTEISARVHELLAEWMEQCKNAGADMAQYMDTMQEMVEKLKNGTLDEEQRKMLLSDEDDLEKDIPEGAEKIFARDGWTHVSDWIGEIPAPEKGKESFFLFSVPRDSLIVDPGFPTLMLAVMGARYNTQEGGMTCKVGLSKDGLNHFSLLQK</sequence>